<dbReference type="Proteomes" id="UP001620262">
    <property type="component" value="Unassembled WGS sequence"/>
</dbReference>
<proteinExistence type="predicted"/>
<dbReference type="EMBL" id="JBJDOT010000005">
    <property type="protein sequence ID" value="MFK3863370.1"/>
    <property type="molecule type" value="Genomic_DNA"/>
</dbReference>
<evidence type="ECO:0000313" key="2">
    <source>
        <dbReference type="Proteomes" id="UP001620262"/>
    </source>
</evidence>
<sequence>MNLPSKNDFPVGSRFYIKEFDVPLVQIPDASLSKWFNWFGGKPKEYAPEGLKPGNNWEAESFSEWQKIVKESL</sequence>
<evidence type="ECO:0000313" key="1">
    <source>
        <dbReference type="EMBL" id="MFK3863370.1"/>
    </source>
</evidence>
<accession>A0ABW8KU86</accession>
<organism evidence="1 2">
    <name type="scientific">Pseudoalteromonas rhizosphaerae</name>
    <dbReference type="NCBI Taxonomy" id="2518973"/>
    <lineage>
        <taxon>Bacteria</taxon>
        <taxon>Pseudomonadati</taxon>
        <taxon>Pseudomonadota</taxon>
        <taxon>Gammaproteobacteria</taxon>
        <taxon>Alteromonadales</taxon>
        <taxon>Pseudoalteromonadaceae</taxon>
        <taxon>Pseudoalteromonas</taxon>
    </lineage>
</organism>
<reference evidence="1 2" key="1">
    <citation type="submission" date="2024-11" db="EMBL/GenBank/DDBJ databases">
        <title>The Natural Products Discovery Center: Release of the First 8490 Sequenced Strains for Exploring Actinobacteria Biosynthetic Diversity.</title>
        <authorList>
            <person name="Kalkreuter E."/>
            <person name="Kautsar S.A."/>
            <person name="Yang D."/>
            <person name="Bader C.D."/>
            <person name="Teijaro C.N."/>
            <person name="Fluegel L."/>
            <person name="Davis C.M."/>
            <person name="Simpson J.R."/>
            <person name="Lauterbach L."/>
            <person name="Steele A.D."/>
            <person name="Gui C."/>
            <person name="Meng S."/>
            <person name="Li G."/>
            <person name="Viehrig K."/>
            <person name="Ye F."/>
            <person name="Su P."/>
            <person name="Kiefer A.F."/>
            <person name="Nichols A."/>
            <person name="Cepeda A.J."/>
            <person name="Yan W."/>
            <person name="Fan B."/>
            <person name="Jiang Y."/>
            <person name="Adhikari A."/>
            <person name="Zheng C.-J."/>
            <person name="Schuster L."/>
            <person name="Cowan T.M."/>
            <person name="Smanski M.J."/>
            <person name="Chevrette M.G."/>
            <person name="De Carvalho L.P.S."/>
            <person name="Shen B."/>
        </authorList>
    </citation>
    <scope>NUCLEOTIDE SEQUENCE [LARGE SCALE GENOMIC DNA]</scope>
    <source>
        <strain evidence="1 2">NPDC078403</strain>
    </source>
</reference>
<keyword evidence="2" id="KW-1185">Reference proteome</keyword>
<comment type="caution">
    <text evidence="1">The sequence shown here is derived from an EMBL/GenBank/DDBJ whole genome shotgun (WGS) entry which is preliminary data.</text>
</comment>
<dbReference type="RefSeq" id="WP_149980072.1">
    <property type="nucleotide sequence ID" value="NZ_CABVLM010000001.1"/>
</dbReference>
<protein>
    <submittedName>
        <fullName evidence="1">Uncharacterized protein</fullName>
    </submittedName>
</protein>
<gene>
    <name evidence="1" type="ORF">ACI2JU_05705</name>
</gene>
<name>A0ABW8KU86_9GAMM</name>